<accession>A0ABY4HNC8</accession>
<sequence length="154" mass="18309">MNIEQILLQINTFKVNEEMEDYKVSDFFDGIMESIDNLKILEDLHKEQLIKTLFNFLKKHNPEMEEDFSFIHLIESIDKPNYSIYSKQLIECNIQNPNLTSIILLNRYLNALDGDAWKKNVAILRSITEGNEYTSFIRQETLEYYQYQIDKEAV</sequence>
<evidence type="ECO:0008006" key="3">
    <source>
        <dbReference type="Google" id="ProtNLM"/>
    </source>
</evidence>
<keyword evidence="2" id="KW-1185">Reference proteome</keyword>
<name>A0ABY4HNC8_9FLAO</name>
<dbReference type="Proteomes" id="UP000830454">
    <property type="component" value="Chromosome"/>
</dbReference>
<dbReference type="RefSeq" id="WP_246916393.1">
    <property type="nucleotide sequence ID" value="NZ_CP090145.1"/>
</dbReference>
<organism evidence="1 2">
    <name type="scientific">Flavobacterium sediminilitoris</name>
    <dbReference type="NCBI Taxonomy" id="2024526"/>
    <lineage>
        <taxon>Bacteria</taxon>
        <taxon>Pseudomonadati</taxon>
        <taxon>Bacteroidota</taxon>
        <taxon>Flavobacteriia</taxon>
        <taxon>Flavobacteriales</taxon>
        <taxon>Flavobacteriaceae</taxon>
        <taxon>Flavobacterium</taxon>
    </lineage>
</organism>
<reference evidence="1" key="2">
    <citation type="submission" date="2022-04" db="EMBL/GenBank/DDBJ databases">
        <title>Complete Genome Sequence of Flavobacterium sediminilitoris YSM-43, Isolated from a Tidal Sediment.</title>
        <authorList>
            <person name="Lee P.A."/>
        </authorList>
    </citation>
    <scope>NUCLEOTIDE SEQUENCE</scope>
    <source>
        <strain evidence="1">YSM-43</strain>
    </source>
</reference>
<evidence type="ECO:0000313" key="1">
    <source>
        <dbReference type="EMBL" id="UOX33842.1"/>
    </source>
</evidence>
<gene>
    <name evidence="1" type="ORF">LXD69_17635</name>
</gene>
<protein>
    <recommendedName>
        <fullName evidence="3">Immunity protein 30 of polymorphic toxin system</fullName>
    </recommendedName>
</protein>
<dbReference type="EMBL" id="CP090145">
    <property type="protein sequence ID" value="UOX33842.1"/>
    <property type="molecule type" value="Genomic_DNA"/>
</dbReference>
<proteinExistence type="predicted"/>
<evidence type="ECO:0000313" key="2">
    <source>
        <dbReference type="Proteomes" id="UP000830454"/>
    </source>
</evidence>
<reference evidence="1" key="1">
    <citation type="submission" date="2021-12" db="EMBL/GenBank/DDBJ databases">
        <authorList>
            <person name="Cha I.-T."/>
            <person name="Lee K.-E."/>
            <person name="Park S.-J."/>
        </authorList>
    </citation>
    <scope>NUCLEOTIDE SEQUENCE</scope>
    <source>
        <strain evidence="1">YSM-43</strain>
    </source>
</reference>